<evidence type="ECO:0000256" key="1">
    <source>
        <dbReference type="ARBA" id="ARBA00001936"/>
    </source>
</evidence>
<name>A0A9J7AKR6_9PROT</name>
<feature type="domain" description="Nudix hydrolase" evidence="5">
    <location>
        <begin position="9"/>
        <end position="151"/>
    </location>
</feature>
<sequence>MTVDPSTLPYRRNVGIVLINSDGGIFIGRRADMRPAAWQMPQGGIDEDESPREAALRELAEETGVTDCEIIAETPDWLTYDLPAELMGKALKGKYRGQKQKWYLARFTGEDADIDLAADNVEFDAWRWAGSDDVLELIVDFKRPVYQVIMEQFAEYLKR</sequence>
<dbReference type="PROSITE" id="PS00893">
    <property type="entry name" value="NUDIX_BOX"/>
    <property type="match status" value="1"/>
</dbReference>
<dbReference type="SUPFAM" id="SSF55811">
    <property type="entry name" value="Nudix"/>
    <property type="match status" value="1"/>
</dbReference>
<dbReference type="NCBIfam" id="NF001936">
    <property type="entry name" value="PRK00714.1-3"/>
    <property type="match status" value="1"/>
</dbReference>
<dbReference type="PANTHER" id="PTHR11839:SF22">
    <property type="entry name" value="NUDIX HYDROLASE 26, CHLOROPLASTIC"/>
    <property type="match status" value="1"/>
</dbReference>
<comment type="similarity">
    <text evidence="4">Belongs to the Nudix hydrolase family. RppH subfamily.</text>
</comment>
<comment type="cofactor">
    <cofactor evidence="1">
        <name>Mn(2+)</name>
        <dbReference type="ChEBI" id="CHEBI:29035"/>
    </cofactor>
</comment>
<feature type="short sequence motif" description="Nudix box" evidence="4">
    <location>
        <begin position="43"/>
        <end position="64"/>
    </location>
</feature>
<dbReference type="GO" id="GO:0019693">
    <property type="term" value="P:ribose phosphate metabolic process"/>
    <property type="evidence" value="ECO:0007669"/>
    <property type="project" value="TreeGrafter"/>
</dbReference>
<dbReference type="GO" id="GO:0008893">
    <property type="term" value="F:guanosine-3',5'-bis(diphosphate) 3'-diphosphatase activity"/>
    <property type="evidence" value="ECO:0007669"/>
    <property type="project" value="TreeGrafter"/>
</dbReference>
<dbReference type="GO" id="GO:0034432">
    <property type="term" value="F:bis(5'-adenosyl)-pentaphosphatase activity"/>
    <property type="evidence" value="ECO:0007669"/>
    <property type="project" value="TreeGrafter"/>
</dbReference>
<reference evidence="6" key="1">
    <citation type="submission" date="2022-08" db="EMBL/GenBank/DDBJ databases">
        <title>Nisaea acidiphila sp. nov., isolated from a marine algal debris and emended description of the genus Nisaea Urios et al. 2008.</title>
        <authorList>
            <person name="Kwon K."/>
        </authorList>
    </citation>
    <scope>NUCLEOTIDE SEQUENCE</scope>
    <source>
        <strain evidence="6">MEBiC11861</strain>
    </source>
</reference>
<accession>A0A9J7AKR6</accession>
<evidence type="ECO:0000256" key="2">
    <source>
        <dbReference type="ARBA" id="ARBA00001946"/>
    </source>
</evidence>
<dbReference type="Proteomes" id="UP001060336">
    <property type="component" value="Chromosome"/>
</dbReference>
<evidence type="ECO:0000256" key="3">
    <source>
        <dbReference type="ARBA" id="ARBA00022801"/>
    </source>
</evidence>
<dbReference type="InterPro" id="IPR020084">
    <property type="entry name" value="NUDIX_hydrolase_CS"/>
</dbReference>
<dbReference type="PANTHER" id="PTHR11839">
    <property type="entry name" value="UDP/ADP-SUGAR PYROPHOSPHATASE"/>
    <property type="match status" value="1"/>
</dbReference>
<evidence type="ECO:0000313" key="7">
    <source>
        <dbReference type="Proteomes" id="UP001060336"/>
    </source>
</evidence>
<comment type="cofactor">
    <cofactor evidence="2">
        <name>Mg(2+)</name>
        <dbReference type="ChEBI" id="CHEBI:18420"/>
    </cofactor>
</comment>
<keyword evidence="7" id="KW-1185">Reference proteome</keyword>
<dbReference type="GO" id="GO:0006753">
    <property type="term" value="P:nucleoside phosphate metabolic process"/>
    <property type="evidence" value="ECO:0007669"/>
    <property type="project" value="TreeGrafter"/>
</dbReference>
<comment type="function">
    <text evidence="4">Accelerates the degradation of transcripts by removing pyrophosphate from the 5'-end of triphosphorylated RNA, leading to a more labile monophosphorylated state that can stimulate subsequent ribonuclease cleavage.</text>
</comment>
<dbReference type="HAMAP" id="MF_00298">
    <property type="entry name" value="Nudix_RppH"/>
    <property type="match status" value="1"/>
</dbReference>
<evidence type="ECO:0000256" key="4">
    <source>
        <dbReference type="HAMAP-Rule" id="MF_00298"/>
    </source>
</evidence>
<gene>
    <name evidence="4" type="primary">rppH</name>
    <name evidence="4" type="synonym">nudH</name>
    <name evidence="6" type="ORF">NUH88_11680</name>
</gene>
<dbReference type="Pfam" id="PF00293">
    <property type="entry name" value="NUDIX"/>
    <property type="match status" value="1"/>
</dbReference>
<dbReference type="Gene3D" id="3.90.79.10">
    <property type="entry name" value="Nucleoside Triphosphate Pyrophosphohydrolase"/>
    <property type="match status" value="1"/>
</dbReference>
<dbReference type="AlphaFoldDB" id="A0A9J7AKR6"/>
<dbReference type="EC" id="3.6.1.-" evidence="4"/>
<keyword evidence="3 4" id="KW-0378">Hydrolase</keyword>
<dbReference type="NCBIfam" id="NF001938">
    <property type="entry name" value="PRK00714.1-5"/>
    <property type="match status" value="1"/>
</dbReference>
<dbReference type="InterPro" id="IPR020476">
    <property type="entry name" value="Nudix_hydrolase"/>
</dbReference>
<dbReference type="InterPro" id="IPR022927">
    <property type="entry name" value="RppH"/>
</dbReference>
<dbReference type="KEGG" id="naci:NUH88_11680"/>
<comment type="cofactor">
    <cofactor evidence="4">
        <name>a divalent metal cation</name>
        <dbReference type="ChEBI" id="CHEBI:60240"/>
    </cofactor>
</comment>
<dbReference type="EMBL" id="CP102480">
    <property type="protein sequence ID" value="UUX48080.1"/>
    <property type="molecule type" value="Genomic_DNA"/>
</dbReference>
<dbReference type="CDD" id="cd03671">
    <property type="entry name" value="NUDIX_Ap4A_hydrolase_plant_like"/>
    <property type="match status" value="1"/>
</dbReference>
<dbReference type="PRINTS" id="PR00502">
    <property type="entry name" value="NUDIXFAMILY"/>
</dbReference>
<dbReference type="InterPro" id="IPR015797">
    <property type="entry name" value="NUDIX_hydrolase-like_dom_sf"/>
</dbReference>
<dbReference type="PROSITE" id="PS51462">
    <property type="entry name" value="NUDIX"/>
    <property type="match status" value="1"/>
</dbReference>
<protein>
    <recommendedName>
        <fullName evidence="4">RNA pyrophosphohydrolase</fullName>
        <ecNumber evidence="4">3.6.1.-</ecNumber>
    </recommendedName>
    <alternativeName>
        <fullName evidence="4">(Di)nucleoside polyphosphate hydrolase</fullName>
    </alternativeName>
</protein>
<organism evidence="6 7">
    <name type="scientific">Nisaea acidiphila</name>
    <dbReference type="NCBI Taxonomy" id="1862145"/>
    <lineage>
        <taxon>Bacteria</taxon>
        <taxon>Pseudomonadati</taxon>
        <taxon>Pseudomonadota</taxon>
        <taxon>Alphaproteobacteria</taxon>
        <taxon>Rhodospirillales</taxon>
        <taxon>Thalassobaculaceae</taxon>
        <taxon>Nisaea</taxon>
    </lineage>
</organism>
<proteinExistence type="inferred from homology"/>
<evidence type="ECO:0000259" key="5">
    <source>
        <dbReference type="PROSITE" id="PS51462"/>
    </source>
</evidence>
<evidence type="ECO:0000313" key="6">
    <source>
        <dbReference type="EMBL" id="UUX48080.1"/>
    </source>
</evidence>
<dbReference type="InterPro" id="IPR000086">
    <property type="entry name" value="NUDIX_hydrolase_dom"/>
</dbReference>
<dbReference type="NCBIfam" id="NF001937">
    <property type="entry name" value="PRK00714.1-4"/>
    <property type="match status" value="1"/>
</dbReference>
<dbReference type="RefSeq" id="WP_257766588.1">
    <property type="nucleotide sequence ID" value="NZ_CP102480.1"/>
</dbReference>